<dbReference type="Proteomes" id="UP000294721">
    <property type="component" value="Unassembled WGS sequence"/>
</dbReference>
<evidence type="ECO:0000256" key="1">
    <source>
        <dbReference type="ARBA" id="ARBA00022448"/>
    </source>
</evidence>
<dbReference type="SUPFAM" id="SSF47175">
    <property type="entry name" value="Cytochromes"/>
    <property type="match status" value="1"/>
</dbReference>
<keyword evidence="2 7" id="KW-0349">Heme</keyword>
<evidence type="ECO:0000256" key="5">
    <source>
        <dbReference type="ARBA" id="ARBA00023004"/>
    </source>
</evidence>
<protein>
    <submittedName>
        <fullName evidence="9 10">Cytochrome c</fullName>
    </submittedName>
</protein>
<dbReference type="RefSeq" id="WP_165870938.1">
    <property type="nucleotide sequence ID" value="NZ_CP091507.1"/>
</dbReference>
<reference evidence="10" key="2">
    <citation type="submission" date="2021-12" db="EMBL/GenBank/DDBJ databases">
        <authorList>
            <person name="Veyrier F.J."/>
        </authorList>
    </citation>
    <scope>NUCLEOTIDE SEQUENCE</scope>
    <source>
        <strain evidence="10">1258/02</strain>
    </source>
</reference>
<feature type="binding site" description="axial binding residue" evidence="6">
    <location>
        <position position="133"/>
    </location>
    <ligand>
        <name>heme c</name>
        <dbReference type="ChEBI" id="CHEBI:61717"/>
    </ligand>
    <ligandPart>
        <name>Fe</name>
        <dbReference type="ChEBI" id="CHEBI:18248"/>
    </ligandPart>
</feature>
<dbReference type="KEGG" id="usu:LVJ78_03060"/>
<evidence type="ECO:0000256" key="3">
    <source>
        <dbReference type="ARBA" id="ARBA00022723"/>
    </source>
</evidence>
<reference evidence="9 11" key="1">
    <citation type="submission" date="2019-03" db="EMBL/GenBank/DDBJ databases">
        <title>Genomic Encyclopedia of Type Strains, Phase IV (KMG-IV): sequencing the most valuable type-strain genomes for metagenomic binning, comparative biology and taxonomic classification.</title>
        <authorList>
            <person name="Goeker M."/>
        </authorList>
    </citation>
    <scope>NUCLEOTIDE SEQUENCE [LARGE SCALE GENOMIC DNA]</scope>
    <source>
        <strain evidence="9 11">DSM 17474</strain>
    </source>
</reference>
<evidence type="ECO:0000313" key="11">
    <source>
        <dbReference type="Proteomes" id="UP000294721"/>
    </source>
</evidence>
<reference evidence="10" key="3">
    <citation type="journal article" date="2022" name="Res Sq">
        <title>Evolution of multicellular longitudinally dividing oral cavity symbionts (Neisseriaceae).</title>
        <authorList>
            <person name="Nyongesa S."/>
            <person name="Weber P."/>
            <person name="Bernet E."/>
            <person name="Pullido F."/>
            <person name="Nieckarz M."/>
            <person name="Delaby M."/>
            <person name="Nieves C."/>
            <person name="Viehboeck T."/>
            <person name="Krause N."/>
            <person name="Rivera-Millot A."/>
            <person name="Nakamura A."/>
            <person name="Vischer N."/>
            <person name="VanNieuwenhze M."/>
            <person name="Brun Y."/>
            <person name="Cava F."/>
            <person name="Bulgheresi S."/>
            <person name="Veyrier F."/>
        </authorList>
    </citation>
    <scope>NUCLEOTIDE SEQUENCE</scope>
    <source>
        <strain evidence="10">1258/02</strain>
    </source>
</reference>
<dbReference type="GO" id="GO:0009055">
    <property type="term" value="F:electron transfer activity"/>
    <property type="evidence" value="ECO:0007669"/>
    <property type="project" value="InterPro"/>
</dbReference>
<evidence type="ECO:0000256" key="7">
    <source>
        <dbReference type="PIRSR" id="PIRSR000027-2"/>
    </source>
</evidence>
<feature type="signal peptide" evidence="8">
    <location>
        <begin position="1"/>
        <end position="18"/>
    </location>
</feature>
<dbReference type="Pfam" id="PF01322">
    <property type="entry name" value="Cytochrom_C_2"/>
    <property type="match status" value="1"/>
</dbReference>
<evidence type="ECO:0000256" key="2">
    <source>
        <dbReference type="ARBA" id="ARBA00022617"/>
    </source>
</evidence>
<feature type="binding site" description="covalent" evidence="7">
    <location>
        <position position="129"/>
    </location>
    <ligand>
        <name>heme c</name>
        <dbReference type="ChEBI" id="CHEBI:61717"/>
    </ligand>
</feature>
<keyword evidence="1" id="KW-0813">Transport</keyword>
<dbReference type="EMBL" id="SLXE01000035">
    <property type="protein sequence ID" value="TCP00778.1"/>
    <property type="molecule type" value="Genomic_DNA"/>
</dbReference>
<comment type="PTM">
    <text evidence="7">Binds 1 heme group per subunit.</text>
</comment>
<dbReference type="GO" id="GO:0020037">
    <property type="term" value="F:heme binding"/>
    <property type="evidence" value="ECO:0007669"/>
    <property type="project" value="InterPro"/>
</dbReference>
<feature type="binding site" description="covalent" evidence="7">
    <location>
        <position position="132"/>
    </location>
    <ligand>
        <name>heme c</name>
        <dbReference type="ChEBI" id="CHEBI:61717"/>
    </ligand>
</feature>
<dbReference type="PIRSF" id="PIRSF000027">
    <property type="entry name" value="Cytc_c_prime"/>
    <property type="match status" value="1"/>
</dbReference>
<feature type="chain" id="PRO_5042100591" evidence="8">
    <location>
        <begin position="19"/>
        <end position="138"/>
    </location>
</feature>
<dbReference type="GO" id="GO:0042597">
    <property type="term" value="C:periplasmic space"/>
    <property type="evidence" value="ECO:0007669"/>
    <property type="project" value="InterPro"/>
</dbReference>
<dbReference type="AlphaFoldDB" id="A0AAE9KJ42"/>
<dbReference type="EMBL" id="CP091507">
    <property type="protein sequence ID" value="UOO80013.1"/>
    <property type="molecule type" value="Genomic_DNA"/>
</dbReference>
<dbReference type="PRINTS" id="PR00608">
    <property type="entry name" value="CYTCHROMECII"/>
</dbReference>
<gene>
    <name evidence="9" type="ORF">EV680_1356</name>
    <name evidence="10" type="ORF">LVJ78_03060</name>
</gene>
<dbReference type="GO" id="GO:0022900">
    <property type="term" value="P:electron transport chain"/>
    <property type="evidence" value="ECO:0007669"/>
    <property type="project" value="InterPro"/>
</dbReference>
<keyword evidence="4" id="KW-0249">Electron transport</keyword>
<keyword evidence="11" id="KW-1185">Reference proteome</keyword>
<organism evidence="10 12">
    <name type="scientific">Uruburuella suis</name>
    <dbReference type="NCBI Taxonomy" id="252130"/>
    <lineage>
        <taxon>Bacteria</taxon>
        <taxon>Pseudomonadati</taxon>
        <taxon>Pseudomonadota</taxon>
        <taxon>Betaproteobacteria</taxon>
        <taxon>Neisseriales</taxon>
        <taxon>Neisseriaceae</taxon>
        <taxon>Uruburuella</taxon>
    </lineage>
</organism>
<dbReference type="Gene3D" id="1.20.120.10">
    <property type="entry name" value="Cytochrome c/b562"/>
    <property type="match status" value="1"/>
</dbReference>
<proteinExistence type="predicted"/>
<dbReference type="Proteomes" id="UP000829756">
    <property type="component" value="Chromosome"/>
</dbReference>
<keyword evidence="5 6" id="KW-0408">Iron</keyword>
<dbReference type="PROSITE" id="PS51009">
    <property type="entry name" value="CYTCII"/>
    <property type="match status" value="1"/>
</dbReference>
<accession>A0AAE9KJ42</accession>
<dbReference type="InterPro" id="IPR015984">
    <property type="entry name" value="Cyt_c_prime_subgr"/>
</dbReference>
<keyword evidence="8" id="KW-0732">Signal</keyword>
<evidence type="ECO:0000313" key="12">
    <source>
        <dbReference type="Proteomes" id="UP000829756"/>
    </source>
</evidence>
<name>A0AAE9KJ42_9NEIS</name>
<keyword evidence="3 6" id="KW-0479">Metal-binding</keyword>
<sequence>MKYCLILCLLALLSNAHAADADVAARERYMKDFRSANKAIGRLLKANPADMAALSRQTADLQALADKPWPHYASPAATGEAKAAVWQQPQQFQAAIQRFSEATAALNNAAQQGSQAAAQSAFGQLGQSCKACHDTFRR</sequence>
<evidence type="ECO:0000256" key="4">
    <source>
        <dbReference type="ARBA" id="ARBA00022982"/>
    </source>
</evidence>
<dbReference type="GO" id="GO:0005506">
    <property type="term" value="F:iron ion binding"/>
    <property type="evidence" value="ECO:0007669"/>
    <property type="project" value="InterPro"/>
</dbReference>
<evidence type="ECO:0000256" key="8">
    <source>
        <dbReference type="SAM" id="SignalP"/>
    </source>
</evidence>
<evidence type="ECO:0000313" key="9">
    <source>
        <dbReference type="EMBL" id="TCP00778.1"/>
    </source>
</evidence>
<evidence type="ECO:0000313" key="10">
    <source>
        <dbReference type="EMBL" id="UOO80013.1"/>
    </source>
</evidence>
<dbReference type="InterPro" id="IPR010980">
    <property type="entry name" value="Cyt_c/b562"/>
</dbReference>
<dbReference type="InterPro" id="IPR012127">
    <property type="entry name" value="Cyt_c_prime"/>
</dbReference>
<evidence type="ECO:0000256" key="6">
    <source>
        <dbReference type="PIRSR" id="PIRSR000027-1"/>
    </source>
</evidence>
<dbReference type="InterPro" id="IPR002321">
    <property type="entry name" value="Cyt_c_II"/>
</dbReference>